<dbReference type="SUPFAM" id="SSF52540">
    <property type="entry name" value="P-loop containing nucleoside triphosphate hydrolases"/>
    <property type="match status" value="1"/>
</dbReference>
<dbReference type="InterPro" id="IPR001977">
    <property type="entry name" value="Depp_CoAkinase"/>
</dbReference>
<dbReference type="GO" id="GO:0005524">
    <property type="term" value="F:ATP binding"/>
    <property type="evidence" value="ECO:0007669"/>
    <property type="project" value="UniProtKB-KW"/>
</dbReference>
<dbReference type="Proteomes" id="UP001150907">
    <property type="component" value="Unassembled WGS sequence"/>
</dbReference>
<dbReference type="GO" id="GO:0015937">
    <property type="term" value="P:coenzyme A biosynthetic process"/>
    <property type="evidence" value="ECO:0007669"/>
    <property type="project" value="InterPro"/>
</dbReference>
<sequence>MLIVGLTGGIASGKTTASHAFRAQGVPVIDADVIAHQIMEPGEVSYNLVVERFGKDILLDDSAAIDRAKLGSIVFSDPEKRRALNRCTHPYVRRRILLQLLSCYVQGHRMCVLDVPLLFESGMDRLCAKVVVVSCSPDRQIVRLMDRNSFSRQEAQARIDAQMPLPDKVRRATRVLDNNSSPEQLGEQVRVLVAQWMPSAFRTYAALLAPVGLIASLPFARLSTLGLGSLCTCAAWVVGCFLVP</sequence>
<dbReference type="OrthoDB" id="247245at2759"/>
<keyword evidence="2" id="KW-0547">Nucleotide-binding</keyword>
<dbReference type="GO" id="GO:0004140">
    <property type="term" value="F:dephospho-CoA kinase activity"/>
    <property type="evidence" value="ECO:0007669"/>
    <property type="project" value="UniProtKB-EC"/>
</dbReference>
<dbReference type="CDD" id="cd02022">
    <property type="entry name" value="DPCK"/>
    <property type="match status" value="1"/>
</dbReference>
<dbReference type="PROSITE" id="PS51219">
    <property type="entry name" value="DPCK"/>
    <property type="match status" value="1"/>
</dbReference>
<dbReference type="GO" id="GO:0005737">
    <property type="term" value="C:cytoplasm"/>
    <property type="evidence" value="ECO:0007669"/>
    <property type="project" value="UniProtKB-ARBA"/>
</dbReference>
<comment type="similarity">
    <text evidence="1">Belongs to the CoaE family.</text>
</comment>
<evidence type="ECO:0000256" key="3">
    <source>
        <dbReference type="ARBA" id="ARBA00022840"/>
    </source>
</evidence>
<dbReference type="EMBL" id="JANBQF010000113">
    <property type="protein sequence ID" value="KAJ2005222.1"/>
    <property type="molecule type" value="Genomic_DNA"/>
</dbReference>
<accession>A0A9W8EJW0</accession>
<evidence type="ECO:0000313" key="4">
    <source>
        <dbReference type="EMBL" id="KAJ2005222.1"/>
    </source>
</evidence>
<dbReference type="PANTHER" id="PTHR10695:SF46">
    <property type="entry name" value="BIFUNCTIONAL COENZYME A SYNTHASE-RELATED"/>
    <property type="match status" value="1"/>
</dbReference>
<dbReference type="PANTHER" id="PTHR10695">
    <property type="entry name" value="DEPHOSPHO-COA KINASE-RELATED"/>
    <property type="match status" value="1"/>
</dbReference>
<keyword evidence="4" id="KW-0418">Kinase</keyword>
<protein>
    <submittedName>
        <fullName evidence="4">Dephospho-CoA kinase</fullName>
        <ecNumber evidence="4">2.7.1.24</ecNumber>
    </submittedName>
</protein>
<proteinExistence type="inferred from homology"/>
<dbReference type="InterPro" id="IPR027417">
    <property type="entry name" value="P-loop_NTPase"/>
</dbReference>
<dbReference type="AlphaFoldDB" id="A0A9W8EJW0"/>
<gene>
    <name evidence="4" type="primary">CAB5</name>
    <name evidence="4" type="ORF">H4R26_002066</name>
</gene>
<evidence type="ECO:0000256" key="2">
    <source>
        <dbReference type="ARBA" id="ARBA00022741"/>
    </source>
</evidence>
<dbReference type="FunFam" id="3.40.50.300:FF:000485">
    <property type="entry name" value="Dephospho-CoA kinase CAB5"/>
    <property type="match status" value="1"/>
</dbReference>
<comment type="caution">
    <text evidence="4">The sequence shown here is derived from an EMBL/GenBank/DDBJ whole genome shotgun (WGS) entry which is preliminary data.</text>
</comment>
<keyword evidence="3" id="KW-0067">ATP-binding</keyword>
<keyword evidence="4" id="KW-0808">Transferase</keyword>
<evidence type="ECO:0000256" key="1">
    <source>
        <dbReference type="ARBA" id="ARBA00009018"/>
    </source>
</evidence>
<dbReference type="HAMAP" id="MF_00376">
    <property type="entry name" value="Dephospho_CoA_kinase"/>
    <property type="match status" value="1"/>
</dbReference>
<name>A0A9W8EJW0_9FUNG</name>
<dbReference type="Gene3D" id="3.40.50.300">
    <property type="entry name" value="P-loop containing nucleotide triphosphate hydrolases"/>
    <property type="match status" value="1"/>
</dbReference>
<evidence type="ECO:0000313" key="5">
    <source>
        <dbReference type="Proteomes" id="UP001150907"/>
    </source>
</evidence>
<keyword evidence="5" id="KW-1185">Reference proteome</keyword>
<reference evidence="4" key="1">
    <citation type="submission" date="2022-07" db="EMBL/GenBank/DDBJ databases">
        <title>Phylogenomic reconstructions and comparative analyses of Kickxellomycotina fungi.</title>
        <authorList>
            <person name="Reynolds N.K."/>
            <person name="Stajich J.E."/>
            <person name="Barry K."/>
            <person name="Grigoriev I.V."/>
            <person name="Crous P."/>
            <person name="Smith M.E."/>
        </authorList>
    </citation>
    <scope>NUCLEOTIDE SEQUENCE</scope>
    <source>
        <strain evidence="4">IMI 214461</strain>
    </source>
</reference>
<dbReference type="NCBIfam" id="TIGR00152">
    <property type="entry name" value="dephospho-CoA kinase"/>
    <property type="match status" value="1"/>
</dbReference>
<organism evidence="4 5">
    <name type="scientific">Coemansia thaxteri</name>
    <dbReference type="NCBI Taxonomy" id="2663907"/>
    <lineage>
        <taxon>Eukaryota</taxon>
        <taxon>Fungi</taxon>
        <taxon>Fungi incertae sedis</taxon>
        <taxon>Zoopagomycota</taxon>
        <taxon>Kickxellomycotina</taxon>
        <taxon>Kickxellomycetes</taxon>
        <taxon>Kickxellales</taxon>
        <taxon>Kickxellaceae</taxon>
        <taxon>Coemansia</taxon>
    </lineage>
</organism>
<dbReference type="EC" id="2.7.1.24" evidence="4"/>
<dbReference type="Pfam" id="PF01121">
    <property type="entry name" value="CoaE"/>
    <property type="match status" value="1"/>
</dbReference>